<accession>A0A3E5B1Q3</accession>
<dbReference type="Proteomes" id="UP000260983">
    <property type="component" value="Unassembled WGS sequence"/>
</dbReference>
<organism evidence="1 2">
    <name type="scientific">Bacteroides oleiciplenus</name>
    <dbReference type="NCBI Taxonomy" id="626931"/>
    <lineage>
        <taxon>Bacteria</taxon>
        <taxon>Pseudomonadati</taxon>
        <taxon>Bacteroidota</taxon>
        <taxon>Bacteroidia</taxon>
        <taxon>Bacteroidales</taxon>
        <taxon>Bacteroidaceae</taxon>
        <taxon>Bacteroides</taxon>
    </lineage>
</organism>
<dbReference type="AlphaFoldDB" id="A0A3E5B1Q3"/>
<evidence type="ECO:0000313" key="2">
    <source>
        <dbReference type="Proteomes" id="UP000260983"/>
    </source>
</evidence>
<sequence length="62" mass="7216">MIMKQIKYISLINYTPDIPALYLLRTKAVHSSVRSTPERRIYGASASRIRAWYQQGVVNNYL</sequence>
<reference evidence="1 2" key="1">
    <citation type="submission" date="2018-08" db="EMBL/GenBank/DDBJ databases">
        <title>A genome reference for cultivated species of the human gut microbiota.</title>
        <authorList>
            <person name="Zou Y."/>
            <person name="Xue W."/>
            <person name="Luo G."/>
        </authorList>
    </citation>
    <scope>NUCLEOTIDE SEQUENCE [LARGE SCALE GENOMIC DNA]</scope>
    <source>
        <strain evidence="1 2">OM05-15BH</strain>
    </source>
</reference>
<dbReference type="EMBL" id="QSUL01000018">
    <property type="protein sequence ID" value="RGN31479.1"/>
    <property type="molecule type" value="Genomic_DNA"/>
</dbReference>
<gene>
    <name evidence="1" type="ORF">DXB65_20580</name>
</gene>
<proteinExistence type="predicted"/>
<protein>
    <submittedName>
        <fullName evidence="1">Uncharacterized protein</fullName>
    </submittedName>
</protein>
<name>A0A3E5B1Q3_9BACE</name>
<evidence type="ECO:0000313" key="1">
    <source>
        <dbReference type="EMBL" id="RGN31479.1"/>
    </source>
</evidence>
<comment type="caution">
    <text evidence="1">The sequence shown here is derived from an EMBL/GenBank/DDBJ whole genome shotgun (WGS) entry which is preliminary data.</text>
</comment>